<dbReference type="Pfam" id="PF03226">
    <property type="entry name" value="Yippee-Mis18"/>
    <property type="match status" value="1"/>
</dbReference>
<dbReference type="GO" id="GO:0046872">
    <property type="term" value="F:metal ion binding"/>
    <property type="evidence" value="ECO:0007669"/>
    <property type="project" value="UniProtKB-KW"/>
</dbReference>
<dbReference type="InterPro" id="IPR004910">
    <property type="entry name" value="Yippee/Mis18/Cereblon"/>
</dbReference>
<evidence type="ECO:0000256" key="1">
    <source>
        <dbReference type="ARBA" id="ARBA00022723"/>
    </source>
</evidence>
<gene>
    <name evidence="5" type="ORF">CWI39_1690p0010</name>
</gene>
<dbReference type="PROSITE" id="PS51793">
    <property type="entry name" value="MIS18"/>
    <property type="match status" value="1"/>
</dbReference>
<dbReference type="VEuPathDB" id="MicrosporidiaDB:CWI36_2971p0010"/>
<comment type="caution">
    <text evidence="5">The sequence shown here is derived from an EMBL/GenBank/DDBJ whole genome shotgun (WGS) entry which is preliminary data.</text>
</comment>
<comment type="similarity">
    <text evidence="3">Belongs to the yippee family.</text>
</comment>
<evidence type="ECO:0000313" key="6">
    <source>
        <dbReference type="Proteomes" id="UP000293045"/>
    </source>
</evidence>
<name>A0A4V2JUL8_9MICR</name>
<reference evidence="5 6" key="1">
    <citation type="submission" date="2017-12" db="EMBL/GenBank/DDBJ databases">
        <authorList>
            <person name="Pombert J.-F."/>
            <person name="Haag K.L."/>
            <person name="Ebert D."/>
        </authorList>
    </citation>
    <scope>NUCLEOTIDE SEQUENCE [LARGE SCALE GENOMIC DNA]</scope>
    <source>
        <strain evidence="5">IL-BN-2</strain>
    </source>
</reference>
<accession>A0A4V2JUL8</accession>
<proteinExistence type="inferred from homology"/>
<sequence>MIQQNPFVIQCKSCKTILGDSFTLLNYKNNTLIFSTLATTTNILPTNIVSNNTLDKDCTYNIIQCSLCNSFIGKKYIVVNFIYKEYLNRYCIEKDKIYSYQLGCEKPIDEIGVSELSEEISKLQKIYGIYGILDER</sequence>
<dbReference type="VEuPathDB" id="MicrosporidiaDB:CWI39_1690p0010"/>
<evidence type="ECO:0000259" key="4">
    <source>
        <dbReference type="PROSITE" id="PS51793"/>
    </source>
</evidence>
<dbReference type="AlphaFoldDB" id="A0A4V2JUL8"/>
<dbReference type="Proteomes" id="UP000293045">
    <property type="component" value="Unassembled WGS sequence"/>
</dbReference>
<keyword evidence="2" id="KW-0862">Zinc</keyword>
<evidence type="ECO:0000313" key="5">
    <source>
        <dbReference type="EMBL" id="TBU00412.1"/>
    </source>
</evidence>
<protein>
    <recommendedName>
        <fullName evidence="3">Protein yippee-like</fullName>
    </recommendedName>
</protein>
<organism evidence="5 6">
    <name type="scientific">Hamiltosporidium magnivora</name>
    <dbReference type="NCBI Taxonomy" id="148818"/>
    <lineage>
        <taxon>Eukaryota</taxon>
        <taxon>Fungi</taxon>
        <taxon>Fungi incertae sedis</taxon>
        <taxon>Microsporidia</taxon>
        <taxon>Dubosqiidae</taxon>
        <taxon>Hamiltosporidium</taxon>
    </lineage>
</organism>
<evidence type="ECO:0000256" key="2">
    <source>
        <dbReference type="ARBA" id="ARBA00022833"/>
    </source>
</evidence>
<evidence type="ECO:0000256" key="3">
    <source>
        <dbReference type="RuleBase" id="RU110713"/>
    </source>
</evidence>
<dbReference type="InterPro" id="IPR034752">
    <property type="entry name" value="Mis18"/>
</dbReference>
<feature type="domain" description="Mis18" evidence="4">
    <location>
        <begin position="6"/>
        <end position="102"/>
    </location>
</feature>
<keyword evidence="1" id="KW-0479">Metal-binding</keyword>
<dbReference type="EMBL" id="PIXR01001690">
    <property type="protein sequence ID" value="TBU00412.1"/>
    <property type="molecule type" value="Genomic_DNA"/>
</dbReference>